<name>A0ABR2KMJ5_9EUKA</name>
<dbReference type="EMBL" id="JAPFFF010000004">
    <property type="protein sequence ID" value="KAK8892051.1"/>
    <property type="molecule type" value="Genomic_DNA"/>
</dbReference>
<feature type="compositionally biased region" description="Basic and acidic residues" evidence="1">
    <location>
        <begin position="181"/>
        <end position="196"/>
    </location>
</feature>
<keyword evidence="3" id="KW-1185">Reference proteome</keyword>
<evidence type="ECO:0000256" key="1">
    <source>
        <dbReference type="SAM" id="MobiDB-lite"/>
    </source>
</evidence>
<proteinExistence type="predicted"/>
<accession>A0ABR2KMJ5</accession>
<evidence type="ECO:0000313" key="3">
    <source>
        <dbReference type="Proteomes" id="UP001470230"/>
    </source>
</evidence>
<feature type="region of interest" description="Disordered" evidence="1">
    <location>
        <begin position="166"/>
        <end position="196"/>
    </location>
</feature>
<organism evidence="2 3">
    <name type="scientific">Tritrichomonas musculus</name>
    <dbReference type="NCBI Taxonomy" id="1915356"/>
    <lineage>
        <taxon>Eukaryota</taxon>
        <taxon>Metamonada</taxon>
        <taxon>Parabasalia</taxon>
        <taxon>Tritrichomonadida</taxon>
        <taxon>Tritrichomonadidae</taxon>
        <taxon>Tritrichomonas</taxon>
    </lineage>
</organism>
<comment type="caution">
    <text evidence="2">The sequence shown here is derived from an EMBL/GenBank/DDBJ whole genome shotgun (WGS) entry which is preliminary data.</text>
</comment>
<protein>
    <submittedName>
        <fullName evidence="2">Uncharacterized protein</fullName>
    </submittedName>
</protein>
<sequence>MEEAPNSSADTGLLLEYLNRESDEEESVFEQQENYYFVEDEETSDIQDETADYVFTDSAPKSKQFKAKKKNLQPVETKLENETSQRGYYKVCKEIESKIPAYYNDKVIKPFSFLLDNQKVVEKEYGTREDEPNGEWIIDVENADEETLAKEINRLRIKLENVHKENKSLEKKKQNIQGRLDNAKNENERLQSELDQ</sequence>
<gene>
    <name evidence="2" type="ORF">M9Y10_029273</name>
</gene>
<dbReference type="Proteomes" id="UP001470230">
    <property type="component" value="Unassembled WGS sequence"/>
</dbReference>
<reference evidence="2 3" key="1">
    <citation type="submission" date="2024-04" db="EMBL/GenBank/DDBJ databases">
        <title>Tritrichomonas musculus Genome.</title>
        <authorList>
            <person name="Alves-Ferreira E."/>
            <person name="Grigg M."/>
            <person name="Lorenzi H."/>
            <person name="Galac M."/>
        </authorList>
    </citation>
    <scope>NUCLEOTIDE SEQUENCE [LARGE SCALE GENOMIC DNA]</scope>
    <source>
        <strain evidence="2 3">EAF2021</strain>
    </source>
</reference>
<evidence type="ECO:0000313" key="2">
    <source>
        <dbReference type="EMBL" id="KAK8892051.1"/>
    </source>
</evidence>